<dbReference type="InterPro" id="IPR029033">
    <property type="entry name" value="His_PPase_superfam"/>
</dbReference>
<reference evidence="5" key="1">
    <citation type="submission" date="2020-03" db="EMBL/GenBank/DDBJ databases">
        <title>Spirochaetal bacteria isolated from arthropods constitute a novel genus Entomospira genus novum within the order Spirochaetales.</title>
        <authorList>
            <person name="Grana-Miraglia L."/>
            <person name="Sikutova S."/>
            <person name="Fingerle V."/>
            <person name="Sing A."/>
            <person name="Castillo-Ramirez S."/>
            <person name="Margos G."/>
            <person name="Rudolf I."/>
        </authorList>
    </citation>
    <scope>NUCLEOTIDE SEQUENCE</scope>
    <source>
        <strain evidence="5">BR208</strain>
    </source>
</reference>
<dbReference type="InterPro" id="IPR051695">
    <property type="entry name" value="Phosphoglycerate_Mutase"/>
</dbReference>
<dbReference type="PANTHER" id="PTHR46517">
    <property type="entry name" value="FRUCTOSE-2,6-BISPHOSPHATASE TIGAR"/>
    <property type="match status" value="1"/>
</dbReference>
<dbReference type="Proteomes" id="UP000752013">
    <property type="component" value="Unassembled WGS sequence"/>
</dbReference>
<accession>A0A968KSX0</accession>
<dbReference type="Gene3D" id="3.40.50.1240">
    <property type="entry name" value="Phosphoglycerate mutase-like"/>
    <property type="match status" value="1"/>
</dbReference>
<evidence type="ECO:0000256" key="3">
    <source>
        <dbReference type="PIRSR" id="PIRSR613078-2"/>
    </source>
</evidence>
<gene>
    <name evidence="5" type="ORF">HCT46_02725</name>
</gene>
<dbReference type="GO" id="GO:0043456">
    <property type="term" value="P:regulation of pentose-phosphate shunt"/>
    <property type="evidence" value="ECO:0007669"/>
    <property type="project" value="TreeGrafter"/>
</dbReference>
<dbReference type="GO" id="GO:0005829">
    <property type="term" value="C:cytosol"/>
    <property type="evidence" value="ECO:0007669"/>
    <property type="project" value="TreeGrafter"/>
</dbReference>
<proteinExistence type="predicted"/>
<dbReference type="RefSeq" id="WP_167703276.1">
    <property type="nucleotide sequence ID" value="NZ_CP118168.1"/>
</dbReference>
<comment type="caution">
    <text evidence="5">The sequence shown here is derived from an EMBL/GenBank/DDBJ whole genome shotgun (WGS) entry which is preliminary data.</text>
</comment>
<dbReference type="SUPFAM" id="SSF53254">
    <property type="entry name" value="Phosphoglycerate mutase-like"/>
    <property type="match status" value="1"/>
</dbReference>
<keyword evidence="6" id="KW-1185">Reference proteome</keyword>
<dbReference type="GO" id="GO:0045820">
    <property type="term" value="P:negative regulation of glycolytic process"/>
    <property type="evidence" value="ECO:0007669"/>
    <property type="project" value="TreeGrafter"/>
</dbReference>
<dbReference type="PANTHER" id="PTHR46517:SF1">
    <property type="entry name" value="FRUCTOSE-2,6-BISPHOSPHATASE TIGAR"/>
    <property type="match status" value="1"/>
</dbReference>
<evidence type="ECO:0000256" key="2">
    <source>
        <dbReference type="PIRSR" id="PIRSR613078-1"/>
    </source>
</evidence>
<protein>
    <submittedName>
        <fullName evidence="5">Histidine phosphatase family protein</fullName>
    </submittedName>
</protein>
<dbReference type="Pfam" id="PF00300">
    <property type="entry name" value="His_Phos_1"/>
    <property type="match status" value="1"/>
</dbReference>
<organism evidence="5 6">
    <name type="scientific">Entomospira nematocerorum</name>
    <dbReference type="NCBI Taxonomy" id="2719987"/>
    <lineage>
        <taxon>Bacteria</taxon>
        <taxon>Pseudomonadati</taxon>
        <taxon>Spirochaetota</taxon>
        <taxon>Spirochaetia</taxon>
        <taxon>Spirochaetales</taxon>
        <taxon>Spirochaetaceae</taxon>
        <taxon>Entomospira</taxon>
    </lineage>
</organism>
<feature type="active site" description="Proton donor/acceptor" evidence="2">
    <location>
        <position position="114"/>
    </location>
</feature>
<dbReference type="CDD" id="cd07067">
    <property type="entry name" value="HP_PGM_like"/>
    <property type="match status" value="1"/>
</dbReference>
<feature type="binding site" evidence="3">
    <location>
        <position position="87"/>
    </location>
    <ligand>
        <name>substrate</name>
    </ligand>
</feature>
<name>A0A968KSX0_9SPIO</name>
<dbReference type="EMBL" id="JAATLK010000001">
    <property type="protein sequence ID" value="NIZ46831.1"/>
    <property type="molecule type" value="Genomic_DNA"/>
</dbReference>
<dbReference type="AlphaFoldDB" id="A0A968KSX0"/>
<dbReference type="InterPro" id="IPR013078">
    <property type="entry name" value="His_Pase_superF_clade-1"/>
</dbReference>
<feature type="active site" description="Tele-phosphohistidine intermediate" evidence="2">
    <location>
        <position position="38"/>
    </location>
</feature>
<feature type="binding site" evidence="3">
    <location>
        <begin position="37"/>
        <end position="44"/>
    </location>
    <ligand>
        <name>substrate</name>
    </ligand>
</feature>
<keyword evidence="1" id="KW-0378">Hydrolase</keyword>
<dbReference type="GO" id="GO:0004331">
    <property type="term" value="F:fructose-2,6-bisphosphate 2-phosphatase activity"/>
    <property type="evidence" value="ECO:0007669"/>
    <property type="project" value="TreeGrafter"/>
</dbReference>
<dbReference type="SMART" id="SM00855">
    <property type="entry name" value="PGAM"/>
    <property type="match status" value="1"/>
</dbReference>
<sequence length="262" mass="29804">MITGLLCLILSCHKSSQDKESSNADTTEAETIFWIVRHGKTMLNTTDRVQGWSDAPLIPEGQEVVENVAYGLADTSFIAAYSSDSGRARETAQIILSKNQQHPPILQEDWRLREFSFGSYEGEYNHRLWEEIAHSQGLDVATWLERFDPKEYVNSIAKLDQMNRIHTNNWPAEAFATVRDRLMAALHDITHKYPYGGNILIVSHGLSMVTLANSLDPLLDYKESPKNASVMKVRYTPQDGYLLEIINDISYMQHGMAKREKQ</sequence>
<evidence type="ECO:0000313" key="6">
    <source>
        <dbReference type="Proteomes" id="UP000752013"/>
    </source>
</evidence>
<evidence type="ECO:0000256" key="4">
    <source>
        <dbReference type="PIRSR" id="PIRSR613078-3"/>
    </source>
</evidence>
<evidence type="ECO:0000256" key="1">
    <source>
        <dbReference type="ARBA" id="ARBA00022801"/>
    </source>
</evidence>
<evidence type="ECO:0000313" key="5">
    <source>
        <dbReference type="EMBL" id="NIZ46831.1"/>
    </source>
</evidence>
<feature type="site" description="Transition state stabilizer" evidence="4">
    <location>
        <position position="204"/>
    </location>
</feature>